<comment type="similarity">
    <text evidence="1">Belongs to the sulfatase family.</text>
</comment>
<evidence type="ECO:0000259" key="3">
    <source>
        <dbReference type="Pfam" id="PF00884"/>
    </source>
</evidence>
<dbReference type="Gene3D" id="3.40.720.10">
    <property type="entry name" value="Alkaline Phosphatase, subunit A"/>
    <property type="match status" value="2"/>
</dbReference>
<sequence>MIKEVVHRVEEIGQMENTVFIMTSDNGYNHGAHRLIHKMAPYPESVRVPFAVRAPSHFLQQGEPPLSSSPVSLEKSEDLSLSSLQAEESQEGSMETRLSAAVSENLPSKQRSSSAVTIRSPVKLIDLLPTFLDMAGYQKPTYVDGKSWKPLLSQQQSALEEEARQTGPSVSREVFVQYGGGAAREALGGGHEGIASEIPAFLFSLGPWWLSLDVPPHRALYSEDGLLYVEWMGETSNARAPHGHELYNVTADPHTLDNLLHSRPKDADVKNAKQRLDARLQELKSCKGDECP</sequence>
<dbReference type="VEuPathDB" id="CryptoDB:Cvel_27052"/>
<dbReference type="PANTHER" id="PTHR43108">
    <property type="entry name" value="N-ACETYLGLUCOSAMINE-6-SULFATASE FAMILY MEMBER"/>
    <property type="match status" value="1"/>
</dbReference>
<evidence type="ECO:0000256" key="1">
    <source>
        <dbReference type="ARBA" id="ARBA00008779"/>
    </source>
</evidence>
<protein>
    <recommendedName>
        <fullName evidence="3">Sulfatase N-terminal domain-containing protein</fullName>
    </recommendedName>
</protein>
<dbReference type="Pfam" id="PF00884">
    <property type="entry name" value="Sulfatase"/>
    <property type="match status" value="1"/>
</dbReference>
<name>A0A0G4HFH8_9ALVE</name>
<dbReference type="PhylomeDB" id="A0A0G4HFH8"/>
<accession>A0A0G4HFH8</accession>
<feature type="compositionally biased region" description="Low complexity" evidence="2">
    <location>
        <begin position="63"/>
        <end position="93"/>
    </location>
</feature>
<dbReference type="InterPro" id="IPR017850">
    <property type="entry name" value="Alkaline_phosphatase_core_sf"/>
</dbReference>
<dbReference type="EMBL" id="CDMZ01002537">
    <property type="protein sequence ID" value="CEM42818.1"/>
    <property type="molecule type" value="Genomic_DNA"/>
</dbReference>
<organism evidence="4">
    <name type="scientific">Chromera velia CCMP2878</name>
    <dbReference type="NCBI Taxonomy" id="1169474"/>
    <lineage>
        <taxon>Eukaryota</taxon>
        <taxon>Sar</taxon>
        <taxon>Alveolata</taxon>
        <taxon>Colpodellida</taxon>
        <taxon>Chromeraceae</taxon>
        <taxon>Chromera</taxon>
    </lineage>
</organism>
<reference evidence="4" key="1">
    <citation type="submission" date="2014-11" db="EMBL/GenBank/DDBJ databases">
        <authorList>
            <person name="Otto D Thomas"/>
            <person name="Naeem Raeece"/>
        </authorList>
    </citation>
    <scope>NUCLEOTIDE SEQUENCE</scope>
</reference>
<feature type="region of interest" description="Disordered" evidence="2">
    <location>
        <begin position="59"/>
        <end position="96"/>
    </location>
</feature>
<dbReference type="InterPro" id="IPR000917">
    <property type="entry name" value="Sulfatase_N"/>
</dbReference>
<feature type="domain" description="Sulfatase N-terminal" evidence="3">
    <location>
        <begin position="1"/>
        <end position="66"/>
    </location>
</feature>
<evidence type="ECO:0000313" key="4">
    <source>
        <dbReference type="EMBL" id="CEM42818.1"/>
    </source>
</evidence>
<evidence type="ECO:0000256" key="2">
    <source>
        <dbReference type="SAM" id="MobiDB-lite"/>
    </source>
</evidence>
<dbReference type="AlphaFoldDB" id="A0A0G4HFH8"/>
<proteinExistence type="inferred from homology"/>
<dbReference type="SUPFAM" id="SSF53649">
    <property type="entry name" value="Alkaline phosphatase-like"/>
    <property type="match status" value="1"/>
</dbReference>
<dbReference type="PANTHER" id="PTHR43108:SF8">
    <property type="entry name" value="SD21168P"/>
    <property type="match status" value="1"/>
</dbReference>
<gene>
    <name evidence="4" type="ORF">Cvel_27052</name>
</gene>